<keyword evidence="1" id="KW-0805">Transcription regulation</keyword>
<keyword evidence="6" id="KW-1185">Reference proteome</keyword>
<dbReference type="EMBL" id="ADKX01000030">
    <property type="protein sequence ID" value="EFW05158.1"/>
    <property type="molecule type" value="Genomic_DNA"/>
</dbReference>
<proteinExistence type="predicted"/>
<reference evidence="5 6" key="1">
    <citation type="submission" date="2010-12" db="EMBL/GenBank/DDBJ databases">
        <title>The Genome Sequence of Coprobacillus sp. strain 29_1.</title>
        <authorList>
            <consortium name="The Broad Institute Genome Sequencing Platform"/>
            <person name="Earl A."/>
            <person name="Ward D."/>
            <person name="Feldgarden M."/>
            <person name="Gevers D."/>
            <person name="Daigneault M."/>
            <person name="Sibley C.D."/>
            <person name="White A."/>
            <person name="Strauss J."/>
            <person name="Allen-Vercoe E."/>
            <person name="Young S.K."/>
            <person name="Zeng Q."/>
            <person name="Gargeya S."/>
            <person name="Fitzgerald M."/>
            <person name="Haas B."/>
            <person name="Abouelleil A."/>
            <person name="Alvarado L."/>
            <person name="Arachchi H.M."/>
            <person name="Berlin A."/>
            <person name="Brown A."/>
            <person name="Chapman S.B."/>
            <person name="Chen Z."/>
            <person name="Dunbar C."/>
            <person name="Freedman E."/>
            <person name="Gearin G."/>
            <person name="Gellesch M."/>
            <person name="Goldberg J."/>
            <person name="Griggs A."/>
            <person name="Gujja S."/>
            <person name="Heilman E."/>
            <person name="Heiman D."/>
            <person name="Howarth C."/>
            <person name="Larson L."/>
            <person name="Lui A."/>
            <person name="MacDonald P.J.P."/>
            <person name="Mehta T."/>
            <person name="Montmayeur A."/>
            <person name="Murphy C."/>
            <person name="Neiman D."/>
            <person name="Pearson M."/>
            <person name="Priest M."/>
            <person name="Roberts A."/>
            <person name="Saif S."/>
            <person name="Shea T."/>
            <person name="Shenoy N."/>
            <person name="Sisk P."/>
            <person name="Stolte C."/>
            <person name="Sykes S."/>
            <person name="White J."/>
            <person name="Yandava C."/>
            <person name="Nusbaum C."/>
            <person name="Birren B."/>
        </authorList>
    </citation>
    <scope>NUCLEOTIDE SEQUENCE [LARGE SCALE GENOMIC DNA]</scope>
    <source>
        <strain evidence="5 6">29_1</strain>
    </source>
</reference>
<dbReference type="PRINTS" id="PR00032">
    <property type="entry name" value="HTHARAC"/>
</dbReference>
<dbReference type="InterPro" id="IPR020449">
    <property type="entry name" value="Tscrpt_reg_AraC-type_HTH"/>
</dbReference>
<dbReference type="SUPFAM" id="SSF46689">
    <property type="entry name" value="Homeodomain-like"/>
    <property type="match status" value="2"/>
</dbReference>
<comment type="caution">
    <text evidence="5">The sequence shown here is derived from an EMBL/GenBank/DDBJ whole genome shotgun (WGS) entry which is preliminary data.</text>
</comment>
<organism evidence="5 6">
    <name type="scientific">Coprobacillus cateniformis</name>
    <dbReference type="NCBI Taxonomy" id="100884"/>
    <lineage>
        <taxon>Bacteria</taxon>
        <taxon>Bacillati</taxon>
        <taxon>Bacillota</taxon>
        <taxon>Erysipelotrichia</taxon>
        <taxon>Erysipelotrichales</taxon>
        <taxon>Coprobacillaceae</taxon>
        <taxon>Coprobacillus</taxon>
    </lineage>
</organism>
<dbReference type="STRING" id="100884.GCA_000269565_03582"/>
<dbReference type="OrthoDB" id="9801721at2"/>
<evidence type="ECO:0000313" key="6">
    <source>
        <dbReference type="Proteomes" id="UP000003157"/>
    </source>
</evidence>
<evidence type="ECO:0000256" key="1">
    <source>
        <dbReference type="ARBA" id="ARBA00023015"/>
    </source>
</evidence>
<dbReference type="HOGENOM" id="CLU_000445_81_1_9"/>
<dbReference type="GO" id="GO:0043565">
    <property type="term" value="F:sequence-specific DNA binding"/>
    <property type="evidence" value="ECO:0007669"/>
    <property type="project" value="InterPro"/>
</dbReference>
<evidence type="ECO:0000256" key="3">
    <source>
        <dbReference type="ARBA" id="ARBA00023163"/>
    </source>
</evidence>
<name>E7GAF0_9FIRM</name>
<dbReference type="GO" id="GO:0003700">
    <property type="term" value="F:DNA-binding transcription factor activity"/>
    <property type="evidence" value="ECO:0007669"/>
    <property type="project" value="InterPro"/>
</dbReference>
<evidence type="ECO:0000259" key="4">
    <source>
        <dbReference type="PROSITE" id="PS01124"/>
    </source>
</evidence>
<dbReference type="Gene3D" id="3.20.80.10">
    <property type="entry name" value="Regulatory factor, effector binding domain"/>
    <property type="match status" value="1"/>
</dbReference>
<dbReference type="InterPro" id="IPR009057">
    <property type="entry name" value="Homeodomain-like_sf"/>
</dbReference>
<sequence>MVAWEPIQETITYIENNLACDLNVEILAHRVYLSPYYFQRLFNRLVNKNIAEYIKLRRLAKAAKLLKESDLSILAIAIKCGFQSHSHFTKVFKNVYTITPSEYRDSNIHLDFFVQPDLSLNYSFIEEGKPYIVDDMVIEINEYECKEDIQFIGKSTISLVSQIGEAKVNQLTSLWDDFEIDQNQAGVDILTPCEDTNYFDYFVGIESKENPFNLETRIMPKGSYVVCRYEAEDFETLVNVALYKASQYLYERWLPQHHLIPEPLLVQKYFQPFSKNCYIELWAKIQPAKI</sequence>
<dbReference type="Gene3D" id="1.10.10.60">
    <property type="entry name" value="Homeodomain-like"/>
    <property type="match status" value="2"/>
</dbReference>
<dbReference type="eggNOG" id="COG2207">
    <property type="taxonomic scope" value="Bacteria"/>
</dbReference>
<dbReference type="PANTHER" id="PTHR47504">
    <property type="entry name" value="RIGHT ORIGIN-BINDING PROTEIN"/>
    <property type="match status" value="1"/>
</dbReference>
<dbReference type="InterPro" id="IPR011256">
    <property type="entry name" value="Reg_factor_effector_dom_sf"/>
</dbReference>
<dbReference type="PROSITE" id="PS01124">
    <property type="entry name" value="HTH_ARAC_FAMILY_2"/>
    <property type="match status" value="1"/>
</dbReference>
<dbReference type="PANTHER" id="PTHR47504:SF5">
    <property type="entry name" value="RIGHT ORIGIN-BINDING PROTEIN"/>
    <property type="match status" value="1"/>
</dbReference>
<dbReference type="Pfam" id="PF06445">
    <property type="entry name" value="GyrI-like"/>
    <property type="match status" value="1"/>
</dbReference>
<dbReference type="InterPro" id="IPR018060">
    <property type="entry name" value="HTH_AraC"/>
</dbReference>
<dbReference type="GeneID" id="78231338"/>
<dbReference type="SMART" id="SM00342">
    <property type="entry name" value="HTH_ARAC"/>
    <property type="match status" value="1"/>
</dbReference>
<keyword evidence="3" id="KW-0804">Transcription</keyword>
<dbReference type="InterPro" id="IPR050959">
    <property type="entry name" value="MarA-like"/>
</dbReference>
<dbReference type="AlphaFoldDB" id="E7GAF0"/>
<accession>E7GAF0</accession>
<feature type="domain" description="HTH araC/xylS-type" evidence="4">
    <location>
        <begin position="8"/>
        <end position="106"/>
    </location>
</feature>
<evidence type="ECO:0000256" key="2">
    <source>
        <dbReference type="ARBA" id="ARBA00023125"/>
    </source>
</evidence>
<dbReference type="InterPro" id="IPR029442">
    <property type="entry name" value="GyrI-like"/>
</dbReference>
<keyword evidence="2" id="KW-0238">DNA-binding</keyword>
<gene>
    <name evidence="5" type="ORF">HMPREF9488_01740</name>
</gene>
<dbReference type="eggNOG" id="COG3708">
    <property type="taxonomic scope" value="Bacteria"/>
</dbReference>
<protein>
    <submittedName>
        <fullName evidence="5">AraC-family transcriptional regulator</fullName>
    </submittedName>
</protein>
<dbReference type="Pfam" id="PF12833">
    <property type="entry name" value="HTH_18"/>
    <property type="match status" value="1"/>
</dbReference>
<evidence type="ECO:0000313" key="5">
    <source>
        <dbReference type="EMBL" id="EFW05158.1"/>
    </source>
</evidence>
<dbReference type="Proteomes" id="UP000003157">
    <property type="component" value="Unassembled WGS sequence"/>
</dbReference>
<dbReference type="RefSeq" id="WP_008788848.1">
    <property type="nucleotide sequence ID" value="NZ_AKCB01000003.1"/>
</dbReference>